<feature type="domain" description="SAICAR synthetase/ADE2 N-terminal" evidence="10">
    <location>
        <begin position="60"/>
        <end position="311"/>
    </location>
</feature>
<dbReference type="EMBL" id="KN817522">
    <property type="protein sequence ID" value="KJA28210.1"/>
    <property type="molecule type" value="Genomic_DNA"/>
</dbReference>
<dbReference type="OrthoDB" id="9991235at2759"/>
<evidence type="ECO:0000256" key="5">
    <source>
        <dbReference type="ARBA" id="ARBA00022598"/>
    </source>
</evidence>
<keyword evidence="7" id="KW-0658">Purine biosynthesis</keyword>
<dbReference type="OMA" id="CEPFKVE"/>
<keyword evidence="6" id="KW-0547">Nucleotide-binding</keyword>
<evidence type="ECO:0000313" key="12">
    <source>
        <dbReference type="Proteomes" id="UP000054270"/>
    </source>
</evidence>
<dbReference type="Gene3D" id="3.30.470.20">
    <property type="entry name" value="ATP-grasp fold, B domain"/>
    <property type="match status" value="1"/>
</dbReference>
<dbReference type="GO" id="GO:0006189">
    <property type="term" value="P:'de novo' IMP biosynthetic process"/>
    <property type="evidence" value="ECO:0007669"/>
    <property type="project" value="UniProtKB-UniPathway"/>
</dbReference>
<dbReference type="AlphaFoldDB" id="A0A0D2Q989"/>
<dbReference type="EC" id="6.3.2.6" evidence="3"/>
<dbReference type="Proteomes" id="UP000054270">
    <property type="component" value="Unassembled WGS sequence"/>
</dbReference>
<dbReference type="PANTHER" id="PTHR43700:SF1">
    <property type="entry name" value="PHOSPHORIBOSYLAMINOIMIDAZOLE-SUCCINOCARBOXAMIDE SYNTHASE"/>
    <property type="match status" value="1"/>
</dbReference>
<dbReference type="PROSITE" id="PS01057">
    <property type="entry name" value="SAICAR_SYNTHETASE_1"/>
    <property type="match status" value="1"/>
</dbReference>
<dbReference type="InterPro" id="IPR018236">
    <property type="entry name" value="SAICAR_synthetase_CS"/>
</dbReference>
<dbReference type="CDD" id="cd01414">
    <property type="entry name" value="SAICAR_synt_Sc"/>
    <property type="match status" value="1"/>
</dbReference>
<evidence type="ECO:0000256" key="9">
    <source>
        <dbReference type="ARBA" id="ARBA00030409"/>
    </source>
</evidence>
<dbReference type="Gene3D" id="3.30.200.20">
    <property type="entry name" value="Phosphorylase Kinase, domain 1"/>
    <property type="match status" value="1"/>
</dbReference>
<dbReference type="InterPro" id="IPR001636">
    <property type="entry name" value="SAICAR_synth"/>
</dbReference>
<reference evidence="12" key="1">
    <citation type="submission" date="2014-04" db="EMBL/GenBank/DDBJ databases">
        <title>Evolutionary Origins and Diversification of the Mycorrhizal Mutualists.</title>
        <authorList>
            <consortium name="DOE Joint Genome Institute"/>
            <consortium name="Mycorrhizal Genomics Consortium"/>
            <person name="Kohler A."/>
            <person name="Kuo A."/>
            <person name="Nagy L.G."/>
            <person name="Floudas D."/>
            <person name="Copeland A."/>
            <person name="Barry K.W."/>
            <person name="Cichocki N."/>
            <person name="Veneault-Fourrey C."/>
            <person name="LaButti K."/>
            <person name="Lindquist E.A."/>
            <person name="Lipzen A."/>
            <person name="Lundell T."/>
            <person name="Morin E."/>
            <person name="Murat C."/>
            <person name="Riley R."/>
            <person name="Ohm R."/>
            <person name="Sun H."/>
            <person name="Tunlid A."/>
            <person name="Henrissat B."/>
            <person name="Grigoriev I.V."/>
            <person name="Hibbett D.S."/>
            <person name="Martin F."/>
        </authorList>
    </citation>
    <scope>NUCLEOTIDE SEQUENCE [LARGE SCALE GENOMIC DNA]</scope>
    <source>
        <strain evidence="12">FD-334 SS-4</strain>
    </source>
</reference>
<evidence type="ECO:0000256" key="6">
    <source>
        <dbReference type="ARBA" id="ARBA00022741"/>
    </source>
</evidence>
<accession>A0A0D2Q989</accession>
<keyword evidence="5" id="KW-0436">Ligase</keyword>
<dbReference type="FunFam" id="3.30.200.20:FF:000392">
    <property type="entry name" value="Phosphoribosylaminoimidazole-succinocarboxamide synthase"/>
    <property type="match status" value="1"/>
</dbReference>
<evidence type="ECO:0000256" key="4">
    <source>
        <dbReference type="ARBA" id="ARBA00016460"/>
    </source>
</evidence>
<evidence type="ECO:0000256" key="2">
    <source>
        <dbReference type="ARBA" id="ARBA00010190"/>
    </source>
</evidence>
<evidence type="ECO:0000256" key="1">
    <source>
        <dbReference type="ARBA" id="ARBA00004672"/>
    </source>
</evidence>
<dbReference type="GO" id="GO:0005737">
    <property type="term" value="C:cytoplasm"/>
    <property type="evidence" value="ECO:0007669"/>
    <property type="project" value="TreeGrafter"/>
</dbReference>
<evidence type="ECO:0000313" key="11">
    <source>
        <dbReference type="EMBL" id="KJA28210.1"/>
    </source>
</evidence>
<sequence length="352" mass="39284">MVGYAGRRILTERRRRPIRLIQALLYRDLCGFFKTRSSAHTATLLMAALINSDLPDLTLISRGKVRDIYSTSSPDRLLFVASDRISAYDVILQNGIPDKGKLLTQISLFWFHKLEHIIPNHFVTANIDEMPEEIKKYKTQLDGRAMLVKKAEVVPLEAIVRGYLAGSAWSEYKVKGTVHGIAMPKGLVEGVKLSQPIFTPSTKADQGAHDENISPEQAAELIGQELYNQISTASLSLYTTASNYAQTRGLILADTKFEFGLVSEGSEKKLILIDELLTMDSSRFWPLDGYLPGGAQPSFDKQYLRDWLVSVGFRKGFESGPPGKEGEGWVIDEEIVKGTKQRYAEAVELLTK</sequence>
<proteinExistence type="inferred from homology"/>
<organism evidence="11 12">
    <name type="scientific">Hypholoma sublateritium (strain FD-334 SS-4)</name>
    <dbReference type="NCBI Taxonomy" id="945553"/>
    <lineage>
        <taxon>Eukaryota</taxon>
        <taxon>Fungi</taxon>
        <taxon>Dikarya</taxon>
        <taxon>Basidiomycota</taxon>
        <taxon>Agaricomycotina</taxon>
        <taxon>Agaricomycetes</taxon>
        <taxon>Agaricomycetidae</taxon>
        <taxon>Agaricales</taxon>
        <taxon>Agaricineae</taxon>
        <taxon>Strophariaceae</taxon>
        <taxon>Hypholoma</taxon>
    </lineage>
</organism>
<evidence type="ECO:0000259" key="10">
    <source>
        <dbReference type="Pfam" id="PF01259"/>
    </source>
</evidence>
<evidence type="ECO:0000256" key="8">
    <source>
        <dbReference type="ARBA" id="ARBA00022840"/>
    </source>
</evidence>
<dbReference type="NCBIfam" id="NF010568">
    <property type="entry name" value="PRK13961.1"/>
    <property type="match status" value="1"/>
</dbReference>
<dbReference type="PROSITE" id="PS01058">
    <property type="entry name" value="SAICAR_SYNTHETASE_2"/>
    <property type="match status" value="1"/>
</dbReference>
<dbReference type="PANTHER" id="PTHR43700">
    <property type="entry name" value="PHOSPHORIBOSYLAMINOIMIDAZOLE-SUCCINOCARBOXAMIDE SYNTHASE"/>
    <property type="match status" value="1"/>
</dbReference>
<comment type="pathway">
    <text evidence="1">Purine metabolism; IMP biosynthesis via de novo pathway; 5-amino-1-(5-phospho-D-ribosyl)imidazole-4-carboxamide from 5-amino-1-(5-phospho-D-ribosyl)imidazole-4-carboxylate: step 1/2.</text>
</comment>
<keyword evidence="12" id="KW-1185">Reference proteome</keyword>
<dbReference type="NCBIfam" id="TIGR00081">
    <property type="entry name" value="purC"/>
    <property type="match status" value="1"/>
</dbReference>
<keyword evidence="8" id="KW-0067">ATP-binding</keyword>
<dbReference type="HAMAP" id="MF_00137">
    <property type="entry name" value="SAICAR_synth"/>
    <property type="match status" value="1"/>
</dbReference>
<name>A0A0D2Q989_HYPSF</name>
<dbReference type="Pfam" id="PF01259">
    <property type="entry name" value="SAICAR_synt"/>
    <property type="match status" value="1"/>
</dbReference>
<dbReference type="GO" id="GO:0005524">
    <property type="term" value="F:ATP binding"/>
    <property type="evidence" value="ECO:0007669"/>
    <property type="project" value="UniProtKB-KW"/>
</dbReference>
<evidence type="ECO:0000256" key="7">
    <source>
        <dbReference type="ARBA" id="ARBA00022755"/>
    </source>
</evidence>
<gene>
    <name evidence="11" type="ORF">HYPSUDRAFT_34599</name>
</gene>
<dbReference type="FunFam" id="3.30.470.20:FF:000015">
    <property type="entry name" value="Phosphoribosylaminoimidazole-succinocarboxamide synthase"/>
    <property type="match status" value="1"/>
</dbReference>
<evidence type="ECO:0000256" key="3">
    <source>
        <dbReference type="ARBA" id="ARBA00012217"/>
    </source>
</evidence>
<dbReference type="GO" id="GO:0004639">
    <property type="term" value="F:phosphoribosylaminoimidazolesuccinocarboxamide synthase activity"/>
    <property type="evidence" value="ECO:0007669"/>
    <property type="project" value="UniProtKB-EC"/>
</dbReference>
<dbReference type="STRING" id="945553.A0A0D2Q989"/>
<dbReference type="SUPFAM" id="SSF56104">
    <property type="entry name" value="SAICAR synthase-like"/>
    <property type="match status" value="1"/>
</dbReference>
<comment type="similarity">
    <text evidence="2">Belongs to the SAICAR synthetase family.</text>
</comment>
<protein>
    <recommendedName>
        <fullName evidence="4">Phosphoribosylaminoimidazole-succinocarboxamide synthase</fullName>
        <ecNumber evidence="3">6.3.2.6</ecNumber>
    </recommendedName>
    <alternativeName>
        <fullName evidence="9">SAICAR synthetase</fullName>
    </alternativeName>
</protein>
<dbReference type="InterPro" id="IPR028923">
    <property type="entry name" value="SAICAR_synt/ADE2_N"/>
</dbReference>
<dbReference type="UniPathway" id="UPA00074">
    <property type="reaction ID" value="UER00131"/>
</dbReference>